<evidence type="ECO:0000313" key="8">
    <source>
        <dbReference type="Proteomes" id="UP000639772"/>
    </source>
</evidence>
<reference evidence="7 8" key="1">
    <citation type="journal article" date="2020" name="Nat. Food">
        <title>A phased Vanilla planifolia genome enables genetic improvement of flavour and production.</title>
        <authorList>
            <person name="Hasing T."/>
            <person name="Tang H."/>
            <person name="Brym M."/>
            <person name="Khazi F."/>
            <person name="Huang T."/>
            <person name="Chambers A.H."/>
        </authorList>
    </citation>
    <scope>NUCLEOTIDE SEQUENCE [LARGE SCALE GENOMIC DNA]</scope>
    <source>
        <tissue evidence="6">Leaf</tissue>
    </source>
</reference>
<feature type="transmembrane region" description="Helical" evidence="4">
    <location>
        <begin position="242"/>
        <end position="260"/>
    </location>
</feature>
<keyword evidence="4" id="KW-0472">Membrane</keyword>
<feature type="transmembrane region" description="Helical" evidence="4">
    <location>
        <begin position="340"/>
        <end position="364"/>
    </location>
</feature>
<organism evidence="6 8">
    <name type="scientific">Vanilla planifolia</name>
    <name type="common">Vanilla</name>
    <dbReference type="NCBI Taxonomy" id="51239"/>
    <lineage>
        <taxon>Eukaryota</taxon>
        <taxon>Viridiplantae</taxon>
        <taxon>Streptophyta</taxon>
        <taxon>Embryophyta</taxon>
        <taxon>Tracheophyta</taxon>
        <taxon>Spermatophyta</taxon>
        <taxon>Magnoliopsida</taxon>
        <taxon>Liliopsida</taxon>
        <taxon>Asparagales</taxon>
        <taxon>Orchidaceae</taxon>
        <taxon>Vanilloideae</taxon>
        <taxon>Vanilleae</taxon>
        <taxon>Vanilla</taxon>
    </lineage>
</organism>
<feature type="transmembrane region" description="Helical" evidence="4">
    <location>
        <begin position="280"/>
        <end position="299"/>
    </location>
</feature>
<evidence type="ECO:0000313" key="7">
    <source>
        <dbReference type="Proteomes" id="UP000636800"/>
    </source>
</evidence>
<feature type="transmembrane region" description="Helical" evidence="4">
    <location>
        <begin position="311"/>
        <end position="328"/>
    </location>
</feature>
<dbReference type="Proteomes" id="UP000639772">
    <property type="component" value="Unassembled WGS sequence"/>
</dbReference>
<dbReference type="EMBL" id="JADCNL010000004">
    <property type="protein sequence ID" value="KAG0485933.1"/>
    <property type="molecule type" value="Genomic_DNA"/>
</dbReference>
<dbReference type="PANTHER" id="PTHR45700:SF2">
    <property type="entry name" value="UBIQUITIN-PROTEIN LIGASE E3C"/>
    <property type="match status" value="1"/>
</dbReference>
<accession>A0A835V8J7</accession>
<dbReference type="AlphaFoldDB" id="A0A835V8J7"/>
<name>A0A835V8J7_VANPL</name>
<dbReference type="GO" id="GO:0000209">
    <property type="term" value="P:protein polyubiquitination"/>
    <property type="evidence" value="ECO:0007669"/>
    <property type="project" value="InterPro"/>
</dbReference>
<dbReference type="PANTHER" id="PTHR45700">
    <property type="entry name" value="UBIQUITIN-PROTEIN LIGASE E3C"/>
    <property type="match status" value="1"/>
</dbReference>
<evidence type="ECO:0000256" key="3">
    <source>
        <dbReference type="ARBA" id="ARBA00022679"/>
    </source>
</evidence>
<evidence type="ECO:0000313" key="5">
    <source>
        <dbReference type="EMBL" id="KAG0485933.1"/>
    </source>
</evidence>
<keyword evidence="4" id="KW-0812">Transmembrane</keyword>
<keyword evidence="3" id="KW-0808">Transferase</keyword>
<comment type="caution">
    <text evidence="6">The sequence shown here is derived from an EMBL/GenBank/DDBJ whole genome shotgun (WGS) entry which is preliminary data.</text>
</comment>
<sequence>MSDGRKISQVWSSFGGVQILVSFVLSSMVPPRSTSQVSLRGASAREISRNALLEKVVHERELRNFTRRASAAAIFIQRVWRRFYVMKKVGKQLQEQWTALANSYDNQETVDWISSNLIRPFLFFTSSFTSHLNLNLATEGCLSVCFRILLQSINTADSGKNFCSQAVGTVEERSRWFFQAKKLSFLCFAILAKCDFSCHNGEDMTSLTVLAMHLLVSLTDWKLWKSLQLESIGEADLAVKKLIFFLAGSGVMYSKIRIFLLKLRICHELESHAIFSTENAFLITASALTLALSPFQMISECGNSDAFDKRLAFEQYIIFILTVPYLAGRLPTLLRPALKHLSVLCPCLNVLLMFGVFGYGFCVFPTRFTLSVNGKGIEWIEAIDLKKTKELKGKCDGFATSLEEWGGGGKVEEMALRDVIKSVVCDFGDIWGCWRWLQG</sequence>
<dbReference type="EMBL" id="JADCNM010000004">
    <property type="protein sequence ID" value="KAG0487720.1"/>
    <property type="molecule type" value="Genomic_DNA"/>
</dbReference>
<keyword evidence="4" id="KW-1133">Transmembrane helix</keyword>
<evidence type="ECO:0000256" key="1">
    <source>
        <dbReference type="ARBA" id="ARBA00000885"/>
    </source>
</evidence>
<gene>
    <name evidence="6" type="ORF">HPP92_009815</name>
    <name evidence="5" type="ORF">HPP92_010012</name>
</gene>
<dbReference type="EC" id="2.3.2.26" evidence="2"/>
<dbReference type="GO" id="GO:0006511">
    <property type="term" value="P:ubiquitin-dependent protein catabolic process"/>
    <property type="evidence" value="ECO:0007669"/>
    <property type="project" value="TreeGrafter"/>
</dbReference>
<dbReference type="InterPro" id="IPR044611">
    <property type="entry name" value="E3A/B/C-like"/>
</dbReference>
<protein>
    <recommendedName>
        <fullName evidence="2">HECT-type E3 ubiquitin transferase</fullName>
        <ecNumber evidence="2">2.3.2.26</ecNumber>
    </recommendedName>
</protein>
<dbReference type="Proteomes" id="UP000636800">
    <property type="component" value="Unassembled WGS sequence"/>
</dbReference>
<proteinExistence type="predicted"/>
<dbReference type="OrthoDB" id="8068875at2759"/>
<evidence type="ECO:0000256" key="4">
    <source>
        <dbReference type="SAM" id="Phobius"/>
    </source>
</evidence>
<keyword evidence="7" id="KW-1185">Reference proteome</keyword>
<comment type="catalytic activity">
    <reaction evidence="1">
        <text>S-ubiquitinyl-[E2 ubiquitin-conjugating enzyme]-L-cysteine + [acceptor protein]-L-lysine = [E2 ubiquitin-conjugating enzyme]-L-cysteine + N(6)-ubiquitinyl-[acceptor protein]-L-lysine.</text>
        <dbReference type="EC" id="2.3.2.26"/>
    </reaction>
</comment>
<evidence type="ECO:0000256" key="2">
    <source>
        <dbReference type="ARBA" id="ARBA00012485"/>
    </source>
</evidence>
<dbReference type="GO" id="GO:0061630">
    <property type="term" value="F:ubiquitin protein ligase activity"/>
    <property type="evidence" value="ECO:0007669"/>
    <property type="project" value="UniProtKB-EC"/>
</dbReference>
<evidence type="ECO:0000313" key="6">
    <source>
        <dbReference type="EMBL" id="KAG0487720.1"/>
    </source>
</evidence>